<feature type="transmembrane region" description="Helical" evidence="9">
    <location>
        <begin position="522"/>
        <end position="540"/>
    </location>
</feature>
<keyword evidence="4 7" id="KW-0812">Transmembrane</keyword>
<feature type="transmembrane region" description="Helical" evidence="9">
    <location>
        <begin position="297"/>
        <end position="318"/>
    </location>
</feature>
<evidence type="ECO:0000313" key="11">
    <source>
        <dbReference type="EMBL" id="MFF5290244.1"/>
    </source>
</evidence>
<organism evidence="11 12">
    <name type="scientific">Paractinoplanes globisporus</name>
    <dbReference type="NCBI Taxonomy" id="113565"/>
    <lineage>
        <taxon>Bacteria</taxon>
        <taxon>Bacillati</taxon>
        <taxon>Actinomycetota</taxon>
        <taxon>Actinomycetes</taxon>
        <taxon>Micromonosporales</taxon>
        <taxon>Micromonosporaceae</taxon>
        <taxon>Paractinoplanes</taxon>
    </lineage>
</organism>
<keyword evidence="3" id="KW-1003">Cell membrane</keyword>
<evidence type="ECO:0000313" key="12">
    <source>
        <dbReference type="Proteomes" id="UP001602245"/>
    </source>
</evidence>
<evidence type="ECO:0000256" key="4">
    <source>
        <dbReference type="ARBA" id="ARBA00022692"/>
    </source>
</evidence>
<dbReference type="PRINTS" id="PR01437">
    <property type="entry name" value="NUOXDRDTASE4"/>
</dbReference>
<feature type="transmembrane region" description="Helical" evidence="9">
    <location>
        <begin position="367"/>
        <end position="386"/>
    </location>
</feature>
<feature type="transmembrane region" description="Helical" evidence="9">
    <location>
        <begin position="31"/>
        <end position="48"/>
    </location>
</feature>
<evidence type="ECO:0000256" key="1">
    <source>
        <dbReference type="ARBA" id="ARBA00004651"/>
    </source>
</evidence>
<evidence type="ECO:0000256" key="6">
    <source>
        <dbReference type="ARBA" id="ARBA00023136"/>
    </source>
</evidence>
<comment type="caution">
    <text evidence="11">The sequence shown here is derived from an EMBL/GenBank/DDBJ whole genome shotgun (WGS) entry which is preliminary data.</text>
</comment>
<feature type="transmembrane region" description="Helical" evidence="9">
    <location>
        <begin position="324"/>
        <end position="346"/>
    </location>
</feature>
<comment type="similarity">
    <text evidence="2">Belongs to the CPA3 antiporters (TC 2.A.63) subunit D family.</text>
</comment>
<dbReference type="RefSeq" id="WP_020510863.1">
    <property type="nucleotide sequence ID" value="NZ_JBIAZU010000002.1"/>
</dbReference>
<feature type="transmembrane region" description="Helical" evidence="9">
    <location>
        <begin position="127"/>
        <end position="144"/>
    </location>
</feature>
<dbReference type="InterPro" id="IPR003918">
    <property type="entry name" value="NADH_UbQ_OxRdtase"/>
</dbReference>
<feature type="transmembrane region" description="Helical" evidence="9">
    <location>
        <begin position="104"/>
        <end position="121"/>
    </location>
</feature>
<evidence type="ECO:0000256" key="7">
    <source>
        <dbReference type="RuleBase" id="RU000320"/>
    </source>
</evidence>
<evidence type="ECO:0000256" key="8">
    <source>
        <dbReference type="SAM" id="MobiDB-lite"/>
    </source>
</evidence>
<comment type="subcellular location">
    <subcellularLocation>
        <location evidence="1">Cell membrane</location>
        <topology evidence="1">Multi-pass membrane protein</topology>
    </subcellularLocation>
    <subcellularLocation>
        <location evidence="7">Membrane</location>
        <topology evidence="7">Multi-pass membrane protein</topology>
    </subcellularLocation>
</comment>
<dbReference type="PANTHER" id="PTHR42703">
    <property type="entry name" value="NADH DEHYDROGENASE"/>
    <property type="match status" value="1"/>
</dbReference>
<feature type="transmembrane region" description="Helical" evidence="9">
    <location>
        <begin position="68"/>
        <end position="92"/>
    </location>
</feature>
<feature type="transmembrane region" description="Helical" evidence="9">
    <location>
        <begin position="230"/>
        <end position="252"/>
    </location>
</feature>
<dbReference type="EMBL" id="JBIAZU010000002">
    <property type="protein sequence ID" value="MFF5290244.1"/>
    <property type="molecule type" value="Genomic_DNA"/>
</dbReference>
<feature type="transmembrane region" description="Helical" evidence="9">
    <location>
        <begin position="6"/>
        <end position="24"/>
    </location>
</feature>
<feature type="transmembrane region" description="Helical" evidence="9">
    <location>
        <begin position="272"/>
        <end position="290"/>
    </location>
</feature>
<feature type="region of interest" description="Disordered" evidence="8">
    <location>
        <begin position="434"/>
        <end position="454"/>
    </location>
</feature>
<evidence type="ECO:0000256" key="2">
    <source>
        <dbReference type="ARBA" id="ARBA00005346"/>
    </source>
</evidence>
<dbReference type="InterPro" id="IPR001750">
    <property type="entry name" value="ND/Mrp_TM"/>
</dbReference>
<keyword evidence="12" id="KW-1185">Reference proteome</keyword>
<name>A0ABW6WAA4_9ACTN</name>
<dbReference type="Proteomes" id="UP001602245">
    <property type="component" value="Unassembled WGS sequence"/>
</dbReference>
<dbReference type="Pfam" id="PF00361">
    <property type="entry name" value="Proton_antipo_M"/>
    <property type="match status" value="1"/>
</dbReference>
<feature type="transmembrane region" description="Helical" evidence="9">
    <location>
        <begin position="156"/>
        <end position="179"/>
    </location>
</feature>
<accession>A0ABW6WAA4</accession>
<feature type="transmembrane region" description="Helical" evidence="9">
    <location>
        <begin position="199"/>
        <end position="218"/>
    </location>
</feature>
<protein>
    <submittedName>
        <fullName evidence="11">Complex I subunit 5 family protein</fullName>
    </submittedName>
</protein>
<evidence type="ECO:0000256" key="3">
    <source>
        <dbReference type="ARBA" id="ARBA00022475"/>
    </source>
</evidence>
<feature type="transmembrane region" description="Helical" evidence="9">
    <location>
        <begin position="561"/>
        <end position="583"/>
    </location>
</feature>
<gene>
    <name evidence="11" type="ORF">ACFY35_12425</name>
</gene>
<evidence type="ECO:0000256" key="5">
    <source>
        <dbReference type="ARBA" id="ARBA00022989"/>
    </source>
</evidence>
<feature type="transmembrane region" description="Helical" evidence="9">
    <location>
        <begin position="398"/>
        <end position="421"/>
    </location>
</feature>
<keyword evidence="6 9" id="KW-0472">Membrane</keyword>
<feature type="domain" description="NADH:quinone oxidoreductase/Mrp antiporter transmembrane" evidence="10">
    <location>
        <begin position="122"/>
        <end position="393"/>
    </location>
</feature>
<sequence length="584" mass="59701">MLPAAIALPLLAGALLLAVGRHLPRLLADSAALLIAAAVAVLTGLVAIEATGGRLVTWAGTWRPVGIVLVADPLGAGLACLAALLTCCAMLYSRRYLEDAGTHFHVLMLLFLGGMTGFALTGDLFNMFVFFELMGAVAYALTGMRIEEPGSVQGAFNFAVINSLGAYLTLAGIALLYARTGELGMPQAGVALAGHRADATVVAAFVFVAAGLLVKAAVAPMHFWLADAHAVAPAPVCMLLSGVMVELGLYGVLRVYQVVFAGTIPQAVVTRAWVVLGLLTALVGSLMCAGQRHLKRLLAYSTIAHGGLFLAAAGLGAAGPIAGVALGVAGHAGAKGALFGVCGLLLDRHHSVDEGELHGRGGGWREPSCWLFLAAGLLLTGLPPFGPGLGKVVAEEGAWWLPAVSLLVSSITGGAVLRAGLRVFLGWGRRLPPPRPDQTYGGDESPETEEPLPRTPKSMLAALALLLAGSAAAGVTPRLAEWAGRGAAMFLDRGDYLRQALTGAAGHPPATVPEVGWTTSGVLLGLLATAGALAVAALQLRAGEAGVSEPGPLRRLHLGHIGDYVAWLFAGVATLAVLIGSSLI</sequence>
<keyword evidence="5 9" id="KW-1133">Transmembrane helix</keyword>
<dbReference type="PANTHER" id="PTHR42703:SF1">
    <property type="entry name" value="NA(+)_H(+) ANTIPORTER SUBUNIT D1"/>
    <property type="match status" value="1"/>
</dbReference>
<evidence type="ECO:0000256" key="9">
    <source>
        <dbReference type="SAM" id="Phobius"/>
    </source>
</evidence>
<reference evidence="11 12" key="1">
    <citation type="submission" date="2024-10" db="EMBL/GenBank/DDBJ databases">
        <title>The Natural Products Discovery Center: Release of the First 8490 Sequenced Strains for Exploring Actinobacteria Biosynthetic Diversity.</title>
        <authorList>
            <person name="Kalkreuter E."/>
            <person name="Kautsar S.A."/>
            <person name="Yang D."/>
            <person name="Bader C.D."/>
            <person name="Teijaro C.N."/>
            <person name="Fluegel L."/>
            <person name="Davis C.M."/>
            <person name="Simpson J.R."/>
            <person name="Lauterbach L."/>
            <person name="Steele A.D."/>
            <person name="Gui C."/>
            <person name="Meng S."/>
            <person name="Li G."/>
            <person name="Viehrig K."/>
            <person name="Ye F."/>
            <person name="Su P."/>
            <person name="Kiefer A.F."/>
            <person name="Nichols A."/>
            <person name="Cepeda A.J."/>
            <person name="Yan W."/>
            <person name="Fan B."/>
            <person name="Jiang Y."/>
            <person name="Adhikari A."/>
            <person name="Zheng C.-J."/>
            <person name="Schuster L."/>
            <person name="Cowan T.M."/>
            <person name="Smanski M.J."/>
            <person name="Chevrette M.G."/>
            <person name="De Carvalho L.P.S."/>
            <person name="Shen B."/>
        </authorList>
    </citation>
    <scope>NUCLEOTIDE SEQUENCE [LARGE SCALE GENOMIC DNA]</scope>
    <source>
        <strain evidence="11 12">NPDC000087</strain>
    </source>
</reference>
<dbReference type="InterPro" id="IPR050586">
    <property type="entry name" value="CPA3_Na-H_Antiporter_D"/>
</dbReference>
<evidence type="ECO:0000259" key="10">
    <source>
        <dbReference type="Pfam" id="PF00361"/>
    </source>
</evidence>
<proteinExistence type="inferred from homology"/>